<evidence type="ECO:0000256" key="1">
    <source>
        <dbReference type="SAM" id="Phobius"/>
    </source>
</evidence>
<organism evidence="2 3">
    <name type="scientific">Pocillopora meandrina</name>
    <dbReference type="NCBI Taxonomy" id="46732"/>
    <lineage>
        <taxon>Eukaryota</taxon>
        <taxon>Metazoa</taxon>
        <taxon>Cnidaria</taxon>
        <taxon>Anthozoa</taxon>
        <taxon>Hexacorallia</taxon>
        <taxon>Scleractinia</taxon>
        <taxon>Astrocoeniina</taxon>
        <taxon>Pocilloporidae</taxon>
        <taxon>Pocillopora</taxon>
    </lineage>
</organism>
<protein>
    <submittedName>
        <fullName evidence="2">Uncharacterized protein</fullName>
    </submittedName>
</protein>
<dbReference type="Proteomes" id="UP001159428">
    <property type="component" value="Unassembled WGS sequence"/>
</dbReference>
<keyword evidence="1" id="KW-1133">Transmembrane helix</keyword>
<dbReference type="EMBL" id="CALNXJ010000033">
    <property type="protein sequence ID" value="CAH3139605.1"/>
    <property type="molecule type" value="Genomic_DNA"/>
</dbReference>
<sequence>MKWCGKFYVDLAFPFVLLSAHYIFNCFASLLRRFHNGCPPPSPYSPQCVQNLSTALLVCYRLGLPLHPGKFVGPTLVLTVRCIDLDSLAQVARLPEGKLQALKELIL</sequence>
<comment type="caution">
    <text evidence="2">The sequence shown here is derived from an EMBL/GenBank/DDBJ whole genome shotgun (WGS) entry which is preliminary data.</text>
</comment>
<accession>A0AAU9X8Y0</accession>
<keyword evidence="1" id="KW-0472">Membrane</keyword>
<reference evidence="2 3" key="1">
    <citation type="submission" date="2022-05" db="EMBL/GenBank/DDBJ databases">
        <authorList>
            <consortium name="Genoscope - CEA"/>
            <person name="William W."/>
        </authorList>
    </citation>
    <scope>NUCLEOTIDE SEQUENCE [LARGE SCALE GENOMIC DNA]</scope>
</reference>
<keyword evidence="3" id="KW-1185">Reference proteome</keyword>
<feature type="transmembrane region" description="Helical" evidence="1">
    <location>
        <begin position="7"/>
        <end position="24"/>
    </location>
</feature>
<dbReference type="AlphaFoldDB" id="A0AAU9X8Y0"/>
<proteinExistence type="predicted"/>
<evidence type="ECO:0000313" key="3">
    <source>
        <dbReference type="Proteomes" id="UP001159428"/>
    </source>
</evidence>
<name>A0AAU9X8Y0_9CNID</name>
<gene>
    <name evidence="2" type="ORF">PMEA_00018887</name>
</gene>
<keyword evidence="1" id="KW-0812">Transmembrane</keyword>
<evidence type="ECO:0000313" key="2">
    <source>
        <dbReference type="EMBL" id="CAH3139605.1"/>
    </source>
</evidence>